<dbReference type="Proteomes" id="UP000594422">
    <property type="component" value="Segment"/>
</dbReference>
<proteinExistence type="predicted"/>
<reference evidence="1 2" key="1">
    <citation type="submission" date="2020-10" db="EMBL/GenBank/DDBJ databases">
        <title>Novel bacteriophages targeting Providencia spp. as potential agents for phage therapy.</title>
        <authorList>
            <person name="Rakov C."/>
            <person name="Alkalay-Oren S."/>
            <person name="Coppenhagen-Glazer S."/>
            <person name="Hazan R."/>
        </authorList>
    </citation>
    <scope>NUCLEOTIDE SEQUENCE [LARGE SCALE GENOMIC DNA]</scope>
</reference>
<dbReference type="GeneID" id="77951579"/>
<protein>
    <submittedName>
        <fullName evidence="1">Uncharacterized protein</fullName>
    </submittedName>
</protein>
<evidence type="ECO:0000313" key="2">
    <source>
        <dbReference type="Proteomes" id="UP000594422"/>
    </source>
</evidence>
<accession>A0A7S9XHW6</accession>
<dbReference type="KEGG" id="vg:77951579"/>
<dbReference type="EMBL" id="MW057861">
    <property type="protein sequence ID" value="QPI18469.1"/>
    <property type="molecule type" value="Genomic_DNA"/>
</dbReference>
<evidence type="ECO:0000313" key="1">
    <source>
        <dbReference type="EMBL" id="QPI18469.1"/>
    </source>
</evidence>
<sequence length="248" mass="27527">MAMQFGSTSQMTNDFGVKILTYGDAGIGKTMLCATLPNPIIISAESGLLSLSRGNIEKVFGVNQPNICYDVRFISIETIEDVDAAYNWLISNPDQYSSVGLDSITEIAEKCLSNAKKSVKDPRQAYGDLIDRMTILVRKFRDIPNKHVYFSAKMEKSKDNVDGMTRFGPAMPGSKLGDQLPYFFDEVFRLQVGKDQTTQTSFRWLQTGIDMQSTAKDRSGALEFMEYPHLGNVINKIVAHAAGSNPQQ</sequence>
<keyword evidence="2" id="KW-1185">Reference proteome</keyword>
<dbReference type="Pfam" id="PF13479">
    <property type="entry name" value="AAA_24"/>
    <property type="match status" value="1"/>
</dbReference>
<name>A0A7S9XHW6_9CAUD</name>
<organism evidence="1 2">
    <name type="scientific">Providencia phage PSTCR7</name>
    <dbReference type="NCBI Taxonomy" id="2783549"/>
    <lineage>
        <taxon>Viruses</taxon>
        <taxon>Duplodnaviria</taxon>
        <taxon>Heunggongvirae</taxon>
        <taxon>Uroviricota</taxon>
        <taxon>Caudoviricetes</taxon>
        <taxon>Craquatrovirus</taxon>
        <taxon>Craquatrovirus PSTCR7</taxon>
    </lineage>
</organism>
<dbReference type="RefSeq" id="YP_010675256.1">
    <property type="nucleotide sequence ID" value="NC_071001.1"/>
</dbReference>